<evidence type="ECO:0000313" key="2">
    <source>
        <dbReference type="EMBL" id="KAL0064382.1"/>
    </source>
</evidence>
<sequence>MDAWPTPPRWPSKHQPPQRFHPELFAHITLERPTPGDPSDSKKELKMTHDRSYNMAWLSSIRSVLASKSSTEKEKEQESTMEIYADEVDFPEEHSHIRRGARRMPFFPLPNANKTLPPLPGDKVRRSQTQTYSSFPRTRMRTSSHRDSSHHTHSRPRTISHRNRNRESIYHPQNLYLGKEFYLGIFCFLGNAELVAVAMSCKALRDIAYQVLYNTVVLVPRRLPSPSELLVKGSRRLPSAFHNLLLTLQTNRIARAQIRHLSIYSGIEVPKSAYDWLKRLETPLLSLNVRMTPGSDDEHLINTILRCPALKTLCSFTHSGDPMLFRNVERLSLLLSSTPKLKRLAVSLPNQLGKLETLSPSFPSSSVEHAIITSPKFDATLRQLLLSLSGSVKALELSISHPIASEIEARNTLYALGAGLRELALQLAIPPSDYRFLNDAPKHLTGLRGIYLSRGTCTKELLDNLHHASGLEYLGLAGCVPDIIPTQDLVKYILKRGNSELTSLYLYPEVREGYNVGVIPSPSVALLEACREVKVKLKRSLGLPGVFDPEKAMATVWRSKPIFVGIVSLMDVT</sequence>
<feature type="region of interest" description="Disordered" evidence="1">
    <location>
        <begin position="105"/>
        <end position="165"/>
    </location>
</feature>
<comment type="caution">
    <text evidence="2">The sequence shown here is derived from an EMBL/GenBank/DDBJ whole genome shotgun (WGS) entry which is preliminary data.</text>
</comment>
<evidence type="ECO:0000313" key="3">
    <source>
        <dbReference type="Proteomes" id="UP001437256"/>
    </source>
</evidence>
<dbReference type="InterPro" id="IPR032675">
    <property type="entry name" value="LRR_dom_sf"/>
</dbReference>
<accession>A0ABR2ZRS5</accession>
<gene>
    <name evidence="2" type="ORF">AAF712_008682</name>
</gene>
<feature type="compositionally biased region" description="Polar residues" evidence="1">
    <location>
        <begin position="127"/>
        <end position="136"/>
    </location>
</feature>
<feature type="compositionally biased region" description="Basic residues" evidence="1">
    <location>
        <begin position="151"/>
        <end position="164"/>
    </location>
</feature>
<dbReference type="Gene3D" id="3.80.10.10">
    <property type="entry name" value="Ribonuclease Inhibitor"/>
    <property type="match status" value="1"/>
</dbReference>
<organism evidence="2 3">
    <name type="scientific">Marasmius tenuissimus</name>
    <dbReference type="NCBI Taxonomy" id="585030"/>
    <lineage>
        <taxon>Eukaryota</taxon>
        <taxon>Fungi</taxon>
        <taxon>Dikarya</taxon>
        <taxon>Basidiomycota</taxon>
        <taxon>Agaricomycotina</taxon>
        <taxon>Agaricomycetes</taxon>
        <taxon>Agaricomycetidae</taxon>
        <taxon>Agaricales</taxon>
        <taxon>Marasmiineae</taxon>
        <taxon>Marasmiaceae</taxon>
        <taxon>Marasmius</taxon>
    </lineage>
</organism>
<evidence type="ECO:0000256" key="1">
    <source>
        <dbReference type="SAM" id="MobiDB-lite"/>
    </source>
</evidence>
<evidence type="ECO:0008006" key="4">
    <source>
        <dbReference type="Google" id="ProtNLM"/>
    </source>
</evidence>
<feature type="compositionally biased region" description="Pro residues" evidence="1">
    <location>
        <begin position="1"/>
        <end position="10"/>
    </location>
</feature>
<proteinExistence type="predicted"/>
<dbReference type="EMBL" id="JBBXMP010000063">
    <property type="protein sequence ID" value="KAL0064382.1"/>
    <property type="molecule type" value="Genomic_DNA"/>
</dbReference>
<keyword evidence="3" id="KW-1185">Reference proteome</keyword>
<feature type="region of interest" description="Disordered" evidence="1">
    <location>
        <begin position="1"/>
        <end position="21"/>
    </location>
</feature>
<protein>
    <recommendedName>
        <fullName evidence="4">F-box domain-containing protein</fullName>
    </recommendedName>
</protein>
<dbReference type="Proteomes" id="UP001437256">
    <property type="component" value="Unassembled WGS sequence"/>
</dbReference>
<reference evidence="2 3" key="1">
    <citation type="submission" date="2024-05" db="EMBL/GenBank/DDBJ databases">
        <title>A draft genome resource for the thread blight pathogen Marasmius tenuissimus strain MS-2.</title>
        <authorList>
            <person name="Yulfo-Soto G.E."/>
            <person name="Baruah I.K."/>
            <person name="Amoako-Attah I."/>
            <person name="Bukari Y."/>
            <person name="Meinhardt L.W."/>
            <person name="Bailey B.A."/>
            <person name="Cohen S.P."/>
        </authorList>
    </citation>
    <scope>NUCLEOTIDE SEQUENCE [LARGE SCALE GENOMIC DNA]</scope>
    <source>
        <strain evidence="2 3">MS-2</strain>
    </source>
</reference>
<name>A0ABR2ZRS5_9AGAR</name>